<evidence type="ECO:0000256" key="2">
    <source>
        <dbReference type="SAM" id="MobiDB-lite"/>
    </source>
</evidence>
<feature type="compositionally biased region" description="Basic and acidic residues" evidence="2">
    <location>
        <begin position="382"/>
        <end position="410"/>
    </location>
</feature>
<feature type="region of interest" description="Disordered" evidence="2">
    <location>
        <begin position="250"/>
        <end position="410"/>
    </location>
</feature>
<evidence type="ECO:0000313" key="5">
    <source>
        <dbReference type="Proteomes" id="UP001140562"/>
    </source>
</evidence>
<feature type="compositionally biased region" description="Polar residues" evidence="2">
    <location>
        <begin position="89"/>
        <end position="100"/>
    </location>
</feature>
<dbReference type="Proteomes" id="UP001140562">
    <property type="component" value="Unassembled WGS sequence"/>
</dbReference>
<sequence>MRLLHRGEEEDLIDYGDSDVEADTTETTAIVTIEEIDIFADDATHLEVPEQSGQPGDTKDTVEQSTKEPTVGLKEESAEETAAQPATLPASTDPPTTTKTAEAASVIKNLNELLTNAEFRTALGLVEPGSSLDLSFWADGLDFALSLKLVGTAEVKACRFGAECRNKECTFSHGGADRTTILASKKPRKLCSKINMPGGCLKGDGCWFSHEAFGVACIDGHLRATCVKGPYCVYKHNDDEVVASVEHLEQTQGQTVNGEAIKEADTTAPGGSVDSTNPAKTDDLPALPTPSTDASPKQQARGVKRGHDPDDEACGKPEKAQRVEQRQNHREQSGRWDRRGSSVPQRADSEHPGQSRRGSGSRARVRRGDRGGKRGGGGGKSDSYRPSEERQRGGRNQLKKESLEKRMTRS</sequence>
<keyword evidence="5" id="KW-1185">Reference proteome</keyword>
<proteinExistence type="predicted"/>
<protein>
    <recommendedName>
        <fullName evidence="3">C3H1-type domain-containing protein</fullName>
    </recommendedName>
</protein>
<feature type="compositionally biased region" description="Basic and acidic residues" evidence="2">
    <location>
        <begin position="57"/>
        <end position="66"/>
    </location>
</feature>
<keyword evidence="1" id="KW-0863">Zinc-finger</keyword>
<dbReference type="GO" id="GO:0008270">
    <property type="term" value="F:zinc ion binding"/>
    <property type="evidence" value="ECO:0007669"/>
    <property type="project" value="UniProtKB-KW"/>
</dbReference>
<gene>
    <name evidence="4" type="ORF">N0V87_004099</name>
</gene>
<evidence type="ECO:0000313" key="4">
    <source>
        <dbReference type="EMBL" id="KAJ4338331.1"/>
    </source>
</evidence>
<keyword evidence="1" id="KW-0479">Metal-binding</keyword>
<name>A0A9W8X1A9_9PLEO</name>
<dbReference type="EMBL" id="JAPEUV010000031">
    <property type="protein sequence ID" value="KAJ4338331.1"/>
    <property type="molecule type" value="Genomic_DNA"/>
</dbReference>
<evidence type="ECO:0000256" key="1">
    <source>
        <dbReference type="PROSITE-ProRule" id="PRU00723"/>
    </source>
</evidence>
<dbReference type="Gene3D" id="4.10.1000.40">
    <property type="match status" value="1"/>
</dbReference>
<feature type="compositionally biased region" description="Polar residues" evidence="2">
    <location>
        <begin position="289"/>
        <end position="298"/>
    </location>
</feature>
<feature type="zinc finger region" description="C3H1-type" evidence="1">
    <location>
        <begin position="185"/>
        <end position="213"/>
    </location>
</feature>
<keyword evidence="1" id="KW-0862">Zinc</keyword>
<dbReference type="InterPro" id="IPR000571">
    <property type="entry name" value="Znf_CCCH"/>
</dbReference>
<evidence type="ECO:0000259" key="3">
    <source>
        <dbReference type="PROSITE" id="PS50103"/>
    </source>
</evidence>
<feature type="domain" description="C3H1-type" evidence="3">
    <location>
        <begin position="185"/>
        <end position="213"/>
    </location>
</feature>
<dbReference type="OrthoDB" id="3795903at2759"/>
<comment type="caution">
    <text evidence="4">The sequence shown here is derived from an EMBL/GenBank/DDBJ whole genome shotgun (WGS) entry which is preliminary data.</text>
</comment>
<accession>A0A9W8X1A9</accession>
<reference evidence="4" key="1">
    <citation type="submission" date="2022-10" db="EMBL/GenBank/DDBJ databases">
        <title>Tapping the CABI collections for fungal endophytes: first genome assemblies for Collariella, Neodidymelliopsis, Ascochyta clinopodiicola, Didymella pomorum, Didymosphaeria variabile, Neocosmospora piperis and Neocucurbitaria cava.</title>
        <authorList>
            <person name="Hill R."/>
        </authorList>
    </citation>
    <scope>NUCLEOTIDE SEQUENCE</scope>
    <source>
        <strain evidence="4">IMI 360193</strain>
    </source>
</reference>
<feature type="compositionally biased region" description="Basic and acidic residues" evidence="2">
    <location>
        <begin position="305"/>
        <end position="340"/>
    </location>
</feature>
<feature type="region of interest" description="Disordered" evidence="2">
    <location>
        <begin position="48"/>
        <end position="101"/>
    </location>
</feature>
<dbReference type="AlphaFoldDB" id="A0A9W8X1A9"/>
<dbReference type="PROSITE" id="PS50103">
    <property type="entry name" value="ZF_C3H1"/>
    <property type="match status" value="1"/>
</dbReference>
<organism evidence="4 5">
    <name type="scientific">Didymella glomerata</name>
    <dbReference type="NCBI Taxonomy" id="749621"/>
    <lineage>
        <taxon>Eukaryota</taxon>
        <taxon>Fungi</taxon>
        <taxon>Dikarya</taxon>
        <taxon>Ascomycota</taxon>
        <taxon>Pezizomycotina</taxon>
        <taxon>Dothideomycetes</taxon>
        <taxon>Pleosporomycetidae</taxon>
        <taxon>Pleosporales</taxon>
        <taxon>Pleosporineae</taxon>
        <taxon>Didymellaceae</taxon>
        <taxon>Didymella</taxon>
    </lineage>
</organism>